<dbReference type="Pfam" id="PF00657">
    <property type="entry name" value="Lipase_GDSL"/>
    <property type="match status" value="1"/>
</dbReference>
<evidence type="ECO:0000256" key="1">
    <source>
        <dbReference type="ARBA" id="ARBA00004613"/>
    </source>
</evidence>
<keyword evidence="3" id="KW-0964">Secreted</keyword>
<reference evidence="9" key="1">
    <citation type="journal article" date="2021" name="Front. Plant Sci.">
        <title>Chromosome-Scale Genome Assembly for Chinese Sour Jujube and Insights Into Its Genome Evolution and Domestication Signature.</title>
        <authorList>
            <person name="Shen L.-Y."/>
            <person name="Luo H."/>
            <person name="Wang X.-L."/>
            <person name="Wang X.-M."/>
            <person name="Qiu X.-J."/>
            <person name="Liu H."/>
            <person name="Zhou S.-S."/>
            <person name="Jia K.-H."/>
            <person name="Nie S."/>
            <person name="Bao Y.-T."/>
            <person name="Zhang R.-G."/>
            <person name="Yun Q.-Z."/>
            <person name="Chai Y.-H."/>
            <person name="Lu J.-Y."/>
            <person name="Li Y."/>
            <person name="Zhao S.-W."/>
            <person name="Mao J.-F."/>
            <person name="Jia S.-G."/>
            <person name="Mao Y.-M."/>
        </authorList>
    </citation>
    <scope>NUCLEOTIDE SEQUENCE</scope>
    <source>
        <strain evidence="9">AT0</strain>
        <tissue evidence="9">Leaf</tissue>
    </source>
</reference>
<evidence type="ECO:0000256" key="7">
    <source>
        <dbReference type="ARBA" id="ARBA00023098"/>
    </source>
</evidence>
<dbReference type="CDD" id="cd01837">
    <property type="entry name" value="SGNH_plant_lipase_like"/>
    <property type="match status" value="1"/>
</dbReference>
<name>A0A978VAF7_ZIZJJ</name>
<dbReference type="GO" id="GO:0005576">
    <property type="term" value="C:extracellular region"/>
    <property type="evidence" value="ECO:0007669"/>
    <property type="project" value="UniProtKB-SubCell"/>
</dbReference>
<comment type="caution">
    <text evidence="9">The sequence shown here is derived from an EMBL/GenBank/DDBJ whole genome shotgun (WGS) entry which is preliminary data.</text>
</comment>
<protein>
    <recommendedName>
        <fullName evidence="11">GDSL esterase/lipase At1g29670-like</fullName>
    </recommendedName>
</protein>
<dbReference type="GO" id="GO:0016788">
    <property type="term" value="F:hydrolase activity, acting on ester bonds"/>
    <property type="evidence" value="ECO:0007669"/>
    <property type="project" value="InterPro"/>
</dbReference>
<dbReference type="EMBL" id="JAEACU010000006">
    <property type="protein sequence ID" value="KAH7524892.1"/>
    <property type="molecule type" value="Genomic_DNA"/>
</dbReference>
<evidence type="ECO:0000256" key="3">
    <source>
        <dbReference type="ARBA" id="ARBA00022525"/>
    </source>
</evidence>
<evidence type="ECO:0000313" key="10">
    <source>
        <dbReference type="Proteomes" id="UP000813462"/>
    </source>
</evidence>
<dbReference type="InterPro" id="IPR036514">
    <property type="entry name" value="SGNH_hydro_sf"/>
</dbReference>
<gene>
    <name evidence="9" type="ORF">FEM48_Zijuj06G0167500</name>
</gene>
<evidence type="ECO:0008006" key="11">
    <source>
        <dbReference type="Google" id="ProtNLM"/>
    </source>
</evidence>
<evidence type="ECO:0000313" key="9">
    <source>
        <dbReference type="EMBL" id="KAH7524892.1"/>
    </source>
</evidence>
<evidence type="ECO:0000256" key="2">
    <source>
        <dbReference type="ARBA" id="ARBA00008668"/>
    </source>
</evidence>
<evidence type="ECO:0000256" key="5">
    <source>
        <dbReference type="ARBA" id="ARBA00022801"/>
    </source>
</evidence>
<keyword evidence="7" id="KW-0443">Lipid metabolism</keyword>
<dbReference type="Gene3D" id="3.40.50.1110">
    <property type="entry name" value="SGNH hydrolase"/>
    <property type="match status" value="1"/>
</dbReference>
<evidence type="ECO:0000256" key="6">
    <source>
        <dbReference type="ARBA" id="ARBA00022963"/>
    </source>
</evidence>
<dbReference type="PANTHER" id="PTHR45650:SF2">
    <property type="entry name" value="OS06G0560700 PROTEIN"/>
    <property type="match status" value="1"/>
</dbReference>
<evidence type="ECO:0000256" key="4">
    <source>
        <dbReference type="ARBA" id="ARBA00022729"/>
    </source>
</evidence>
<keyword evidence="5" id="KW-0378">Hydrolase</keyword>
<dbReference type="InterPro" id="IPR035669">
    <property type="entry name" value="SGNH_plant_lipase-like"/>
</dbReference>
<keyword evidence="6" id="KW-0442">Lipid degradation</keyword>
<dbReference type="AlphaFoldDB" id="A0A978VAF7"/>
<dbReference type="InterPro" id="IPR001087">
    <property type="entry name" value="GDSL"/>
</dbReference>
<accession>A0A978VAF7</accession>
<dbReference type="PANTHER" id="PTHR45650">
    <property type="entry name" value="GDSL-LIKE LIPASE/ACYLHYDROLASE-RELATED"/>
    <property type="match status" value="1"/>
</dbReference>
<dbReference type="OrthoDB" id="1600564at2759"/>
<sequence length="373" mass="41064">MARENSSFILLFLLFLSLFLCFFPYNCCCSNNNGVDQIKGMFVFGSSLVDNGNNNFILDNSAKANYFPYGIDFPFGPTGRFTNGKNVIDLLCERLMLPFIPRFADPLTRGSKIIHGVNFASAASGILDSTGLIAGNVITLNEQMRNFEEVTLPELEAQLGCKSAQSLPQYLFVVGTGGNDYSFNYFLNPNGNTSLEAFTANLTLTLSQKIKRLYSLGGRKFIVISINPIGCSPMIKINKPTQSGCVEEMNRAAQLFNRQLMSFVDSSKQEMPFSTLVFVNSYQILNDILQNPSSQGFEEASSPCCEVPSLSEGGNGVLCKRGGQACENRRNHVYFDGLHPSEAVNIQIATKAFLSPLKTEVYPINIKQLANLV</sequence>
<keyword evidence="4 8" id="KW-0732">Signal</keyword>
<evidence type="ECO:0000256" key="8">
    <source>
        <dbReference type="SAM" id="SignalP"/>
    </source>
</evidence>
<feature type="signal peptide" evidence="8">
    <location>
        <begin position="1"/>
        <end position="29"/>
    </location>
</feature>
<dbReference type="Proteomes" id="UP000813462">
    <property type="component" value="Unassembled WGS sequence"/>
</dbReference>
<dbReference type="InterPro" id="IPR051238">
    <property type="entry name" value="GDSL_esterase/lipase"/>
</dbReference>
<proteinExistence type="inferred from homology"/>
<comment type="subcellular location">
    <subcellularLocation>
        <location evidence="1">Secreted</location>
    </subcellularLocation>
</comment>
<dbReference type="GO" id="GO:0016042">
    <property type="term" value="P:lipid catabolic process"/>
    <property type="evidence" value="ECO:0007669"/>
    <property type="project" value="UniProtKB-KW"/>
</dbReference>
<comment type="similarity">
    <text evidence="2">Belongs to the 'GDSL' lipolytic enzyme family.</text>
</comment>
<dbReference type="SUPFAM" id="SSF52266">
    <property type="entry name" value="SGNH hydrolase"/>
    <property type="match status" value="1"/>
</dbReference>
<organism evidence="9 10">
    <name type="scientific">Ziziphus jujuba var. spinosa</name>
    <dbReference type="NCBI Taxonomy" id="714518"/>
    <lineage>
        <taxon>Eukaryota</taxon>
        <taxon>Viridiplantae</taxon>
        <taxon>Streptophyta</taxon>
        <taxon>Embryophyta</taxon>
        <taxon>Tracheophyta</taxon>
        <taxon>Spermatophyta</taxon>
        <taxon>Magnoliopsida</taxon>
        <taxon>eudicotyledons</taxon>
        <taxon>Gunneridae</taxon>
        <taxon>Pentapetalae</taxon>
        <taxon>rosids</taxon>
        <taxon>fabids</taxon>
        <taxon>Rosales</taxon>
        <taxon>Rhamnaceae</taxon>
        <taxon>Paliureae</taxon>
        <taxon>Ziziphus</taxon>
    </lineage>
</organism>
<feature type="chain" id="PRO_5037363421" description="GDSL esterase/lipase At1g29670-like" evidence="8">
    <location>
        <begin position="30"/>
        <end position="373"/>
    </location>
</feature>